<protein>
    <submittedName>
        <fullName evidence="1">Uncharacterized protein</fullName>
    </submittedName>
</protein>
<keyword evidence="2" id="KW-1185">Reference proteome</keyword>
<name>A0A521DXH8_9RHOB</name>
<sequence>MRFIRSQHSRVPVEIADREATYLKLRQQRIADSNALFVELQDCQVAVYIQLGWDGVDELFNEILELRSEVVLAIDNMCGSIDDDTIEARRLKIEWRKIYSGDYSANDELGMKQQKAIKLLQQKLFPVARHNAGKN</sequence>
<dbReference type="EMBL" id="FXTK01000010">
    <property type="protein sequence ID" value="SMO76423.1"/>
    <property type="molecule type" value="Genomic_DNA"/>
</dbReference>
<dbReference type="AlphaFoldDB" id="A0A521DXH8"/>
<gene>
    <name evidence="1" type="ORF">SAMN06265221_11078</name>
</gene>
<evidence type="ECO:0000313" key="2">
    <source>
        <dbReference type="Proteomes" id="UP000319014"/>
    </source>
</evidence>
<evidence type="ECO:0000313" key="1">
    <source>
        <dbReference type="EMBL" id="SMO76423.1"/>
    </source>
</evidence>
<accession>A0A521DXH8</accession>
<organism evidence="1 2">
    <name type="scientific">Paracoccus laeviglucosivorans</name>
    <dbReference type="NCBI Taxonomy" id="1197861"/>
    <lineage>
        <taxon>Bacteria</taxon>
        <taxon>Pseudomonadati</taxon>
        <taxon>Pseudomonadota</taxon>
        <taxon>Alphaproteobacteria</taxon>
        <taxon>Rhodobacterales</taxon>
        <taxon>Paracoccaceae</taxon>
        <taxon>Paracoccus</taxon>
    </lineage>
</organism>
<reference evidence="1 2" key="1">
    <citation type="submission" date="2017-05" db="EMBL/GenBank/DDBJ databases">
        <authorList>
            <person name="Varghese N."/>
            <person name="Submissions S."/>
        </authorList>
    </citation>
    <scope>NUCLEOTIDE SEQUENCE [LARGE SCALE GENOMIC DNA]</scope>
    <source>
        <strain evidence="1 2">DSM 100094</strain>
    </source>
</reference>
<dbReference type="Proteomes" id="UP000319014">
    <property type="component" value="Unassembled WGS sequence"/>
</dbReference>
<proteinExistence type="predicted"/>